<dbReference type="PROSITE" id="PS00893">
    <property type="entry name" value="NUDIX_BOX"/>
    <property type="match status" value="1"/>
</dbReference>
<evidence type="ECO:0000256" key="6">
    <source>
        <dbReference type="ARBA" id="ARBA00032162"/>
    </source>
</evidence>
<evidence type="ECO:0000313" key="10">
    <source>
        <dbReference type="Proteomes" id="UP000293433"/>
    </source>
</evidence>
<name>A0A4Q7LVR7_9BURK</name>
<keyword evidence="5" id="KW-0378">Hydrolase</keyword>
<dbReference type="SUPFAM" id="SSF55811">
    <property type="entry name" value="Nudix"/>
    <property type="match status" value="1"/>
</dbReference>
<accession>A0A4Q7LVR7</accession>
<dbReference type="PANTHER" id="PTHR11839:SF18">
    <property type="entry name" value="NUDIX HYDROLASE DOMAIN-CONTAINING PROTEIN"/>
    <property type="match status" value="1"/>
</dbReference>
<proteinExistence type="inferred from homology"/>
<dbReference type="InterPro" id="IPR020084">
    <property type="entry name" value="NUDIX_hydrolase_CS"/>
</dbReference>
<dbReference type="GO" id="GO:0016787">
    <property type="term" value="F:hydrolase activity"/>
    <property type="evidence" value="ECO:0007669"/>
    <property type="project" value="UniProtKB-KW"/>
</dbReference>
<evidence type="ECO:0000259" key="8">
    <source>
        <dbReference type="PROSITE" id="PS51462"/>
    </source>
</evidence>
<reference evidence="9 10" key="1">
    <citation type="submission" date="2019-02" db="EMBL/GenBank/DDBJ databases">
        <title>Genomic Encyclopedia of Type Strains, Phase IV (KMG-IV): sequencing the most valuable type-strain genomes for metagenomic binning, comparative biology and taxonomic classification.</title>
        <authorList>
            <person name="Goeker M."/>
        </authorList>
    </citation>
    <scope>NUCLEOTIDE SEQUENCE [LARGE SCALE GENOMIC DNA]</scope>
    <source>
        <strain evidence="9 10">DSM 10617</strain>
    </source>
</reference>
<comment type="similarity">
    <text evidence="3">Belongs to the Nudix hydrolase family. NudK subfamily.</text>
</comment>
<dbReference type="GO" id="GO:0005829">
    <property type="term" value="C:cytosol"/>
    <property type="evidence" value="ECO:0007669"/>
    <property type="project" value="TreeGrafter"/>
</dbReference>
<dbReference type="Proteomes" id="UP000293433">
    <property type="component" value="Unassembled WGS sequence"/>
</dbReference>
<dbReference type="InterPro" id="IPR015797">
    <property type="entry name" value="NUDIX_hydrolase-like_dom_sf"/>
</dbReference>
<feature type="domain" description="Nudix hydrolase" evidence="8">
    <location>
        <begin position="57"/>
        <end position="193"/>
    </location>
</feature>
<evidence type="ECO:0000313" key="9">
    <source>
        <dbReference type="EMBL" id="RZS58467.1"/>
    </source>
</evidence>
<dbReference type="PANTHER" id="PTHR11839">
    <property type="entry name" value="UDP/ADP-SUGAR PYROPHOSPHATASE"/>
    <property type="match status" value="1"/>
</dbReference>
<evidence type="ECO:0000256" key="5">
    <source>
        <dbReference type="ARBA" id="ARBA00022801"/>
    </source>
</evidence>
<sequence>MTPHPTPPALPTLADLPSGDAHLIEKPLSSEQVFRGRLLDVRLDHVSLPDGGRATREYIVHNGAVMVIPLLDDGRLLLERQYRYPLQRAMIEFPAGKLEVGEAGIRCAVRELREETGYEAAEWAHAGQLHNAIAYATEHIQVWLARGLTAGERSLDEGEFLDVFAATAEELAAWCRDGAVTDAKTLVGLLWIQQWRAGLWDLAWKTEAEHVAAG</sequence>
<evidence type="ECO:0000256" key="1">
    <source>
        <dbReference type="ARBA" id="ARBA00000847"/>
    </source>
</evidence>
<keyword evidence="10" id="KW-1185">Reference proteome</keyword>
<dbReference type="GO" id="GO:0006753">
    <property type="term" value="P:nucleoside phosphate metabolic process"/>
    <property type="evidence" value="ECO:0007669"/>
    <property type="project" value="TreeGrafter"/>
</dbReference>
<dbReference type="Pfam" id="PF00293">
    <property type="entry name" value="NUDIX"/>
    <property type="match status" value="1"/>
</dbReference>
<comment type="caution">
    <text evidence="9">The sequence shown here is derived from an EMBL/GenBank/DDBJ whole genome shotgun (WGS) entry which is preliminary data.</text>
</comment>
<gene>
    <name evidence="9" type="ORF">EV685_0760</name>
</gene>
<dbReference type="AlphaFoldDB" id="A0A4Q7LVR7"/>
<dbReference type="Gene3D" id="3.90.79.10">
    <property type="entry name" value="Nucleoside Triphosphate Pyrophosphohydrolase"/>
    <property type="match status" value="1"/>
</dbReference>
<organism evidence="9 10">
    <name type="scientific">Sphaerotilus mobilis</name>
    <dbReference type="NCBI Taxonomy" id="47994"/>
    <lineage>
        <taxon>Bacteria</taxon>
        <taxon>Pseudomonadati</taxon>
        <taxon>Pseudomonadota</taxon>
        <taxon>Betaproteobacteria</taxon>
        <taxon>Burkholderiales</taxon>
        <taxon>Sphaerotilaceae</taxon>
        <taxon>Sphaerotilus</taxon>
    </lineage>
</organism>
<comment type="catalytic activity">
    <reaction evidence="1">
        <text>GDP-alpha-D-mannose + H2O = alpha-D-mannose 1-phosphate + GMP + 2 H(+)</text>
        <dbReference type="Rhea" id="RHEA:27978"/>
        <dbReference type="ChEBI" id="CHEBI:15377"/>
        <dbReference type="ChEBI" id="CHEBI:15378"/>
        <dbReference type="ChEBI" id="CHEBI:57527"/>
        <dbReference type="ChEBI" id="CHEBI:58115"/>
        <dbReference type="ChEBI" id="CHEBI:58409"/>
    </reaction>
</comment>
<evidence type="ECO:0000256" key="2">
    <source>
        <dbReference type="ARBA" id="ARBA00001946"/>
    </source>
</evidence>
<dbReference type="EMBL" id="SGWV01000007">
    <property type="protein sequence ID" value="RZS58467.1"/>
    <property type="molecule type" value="Genomic_DNA"/>
</dbReference>
<protein>
    <recommendedName>
        <fullName evidence="4">GDP-mannose pyrophosphatase</fullName>
    </recommendedName>
    <alternativeName>
        <fullName evidence="6">GDP-mannose hydrolase</fullName>
    </alternativeName>
    <alternativeName>
        <fullName evidence="7">GDPMK</fullName>
    </alternativeName>
</protein>
<comment type="cofactor">
    <cofactor evidence="2">
        <name>Mg(2+)</name>
        <dbReference type="ChEBI" id="CHEBI:18420"/>
    </cofactor>
</comment>
<evidence type="ECO:0000256" key="3">
    <source>
        <dbReference type="ARBA" id="ARBA00007275"/>
    </source>
</evidence>
<evidence type="ECO:0000256" key="7">
    <source>
        <dbReference type="ARBA" id="ARBA00032272"/>
    </source>
</evidence>
<dbReference type="RefSeq" id="WP_130480609.1">
    <property type="nucleotide sequence ID" value="NZ_SGWV01000007.1"/>
</dbReference>
<dbReference type="InterPro" id="IPR000086">
    <property type="entry name" value="NUDIX_hydrolase_dom"/>
</dbReference>
<dbReference type="GO" id="GO:0019693">
    <property type="term" value="P:ribose phosphate metabolic process"/>
    <property type="evidence" value="ECO:0007669"/>
    <property type="project" value="TreeGrafter"/>
</dbReference>
<evidence type="ECO:0000256" key="4">
    <source>
        <dbReference type="ARBA" id="ARBA00016377"/>
    </source>
</evidence>
<dbReference type="OrthoDB" id="9806150at2"/>
<dbReference type="PROSITE" id="PS51462">
    <property type="entry name" value="NUDIX"/>
    <property type="match status" value="1"/>
</dbReference>